<evidence type="ECO:0000313" key="2">
    <source>
        <dbReference type="Proteomes" id="UP000504844"/>
    </source>
</evidence>
<dbReference type="InterPro" id="IPR009078">
    <property type="entry name" value="Ferritin-like_SF"/>
</dbReference>
<dbReference type="Pfam" id="PF04305">
    <property type="entry name" value="DUF455"/>
    <property type="match status" value="1"/>
</dbReference>
<proteinExistence type="predicted"/>
<dbReference type="EMBL" id="CP054143">
    <property type="protein sequence ID" value="QKJ66081.1"/>
    <property type="molecule type" value="Genomic_DNA"/>
</dbReference>
<dbReference type="InterPro" id="IPR007402">
    <property type="entry name" value="DUF455"/>
</dbReference>
<dbReference type="KEGG" id="dee:HQN60_04780"/>
<dbReference type="PANTHER" id="PTHR42782">
    <property type="entry name" value="SI:CH73-314G15.3"/>
    <property type="match status" value="1"/>
</dbReference>
<gene>
    <name evidence="1" type="ORF">HQN60_04780</name>
</gene>
<dbReference type="CDD" id="cd00657">
    <property type="entry name" value="Ferritin_like"/>
    <property type="match status" value="1"/>
</dbReference>
<dbReference type="PANTHER" id="PTHR42782:SF4">
    <property type="entry name" value="DUF455 DOMAIN-CONTAINING PROTEIN"/>
    <property type="match status" value="1"/>
</dbReference>
<dbReference type="InterPro" id="IPR011197">
    <property type="entry name" value="UCP012318"/>
</dbReference>
<evidence type="ECO:0000313" key="1">
    <source>
        <dbReference type="EMBL" id="QKJ66081.1"/>
    </source>
</evidence>
<sequence length="279" mass="31624">MPVSHQRVILALLLSLEPAVFAAAFAALIESNPQIKIAKLAEIHLEQRDLLDPTPIIPIESPGRPTHPELVAPKDLPRRRNLAEAENRAALLHAFAHIEFNAINLALDALYRFRQMPAQYYADWLKIAVEEAYHFNLLCEHLQTLGFTYGDFPAHNSLWEMAVKTDQDVMARMALVPRILEARGLDAVPPIRQKLANIGDQRACEILDIILADEIGHVRIGNYWYHWCCQERQLEPIATFVALLRDYEAPVFRGTLNHIARQAAGFTTEEMALIESLKE</sequence>
<protein>
    <submittedName>
        <fullName evidence="1">Ferritin-like domain-containing protein</fullName>
    </submittedName>
</protein>
<keyword evidence="2" id="KW-1185">Reference proteome</keyword>
<dbReference type="PIRSF" id="PIRSF012318">
    <property type="entry name" value="UCP012318"/>
    <property type="match status" value="1"/>
</dbReference>
<dbReference type="SUPFAM" id="SSF47240">
    <property type="entry name" value="Ferritin-like"/>
    <property type="match status" value="1"/>
</dbReference>
<dbReference type="AlphaFoldDB" id="A0A6M8SN28"/>
<name>A0A6M8SN28_9NEIS</name>
<reference evidence="1 2" key="1">
    <citation type="submission" date="2020-05" db="EMBL/GenBank/DDBJ databases">
        <title>Complete genome sequence of Deefgea sp. D17.</title>
        <authorList>
            <person name="Bae J.-W."/>
            <person name="Han J.E."/>
        </authorList>
    </citation>
    <scope>NUCLEOTIDE SEQUENCE [LARGE SCALE GENOMIC DNA]</scope>
    <source>
        <strain evidence="1 2">D17</strain>
    </source>
</reference>
<dbReference type="Proteomes" id="UP000504844">
    <property type="component" value="Chromosome"/>
</dbReference>
<accession>A0A6M8SN28</accession>
<organism evidence="1 2">
    <name type="scientific">Deefgea piscis</name>
    <dbReference type="NCBI Taxonomy" id="2739061"/>
    <lineage>
        <taxon>Bacteria</taxon>
        <taxon>Pseudomonadati</taxon>
        <taxon>Pseudomonadota</taxon>
        <taxon>Betaproteobacteria</taxon>
        <taxon>Neisseriales</taxon>
        <taxon>Chitinibacteraceae</taxon>
        <taxon>Deefgea</taxon>
    </lineage>
</organism>